<keyword evidence="2" id="KW-1185">Reference proteome</keyword>
<gene>
    <name evidence="1" type="ORF">FVW59_18020</name>
</gene>
<organism evidence="1 2">
    <name type="scientific">Parahaliea aestuarii</name>
    <dbReference type="NCBI Taxonomy" id="1852021"/>
    <lineage>
        <taxon>Bacteria</taxon>
        <taxon>Pseudomonadati</taxon>
        <taxon>Pseudomonadota</taxon>
        <taxon>Gammaproteobacteria</taxon>
        <taxon>Cellvibrionales</taxon>
        <taxon>Halieaceae</taxon>
        <taxon>Parahaliea</taxon>
    </lineage>
</organism>
<protein>
    <submittedName>
        <fullName evidence="1">Uncharacterized protein</fullName>
    </submittedName>
</protein>
<evidence type="ECO:0000313" key="1">
    <source>
        <dbReference type="EMBL" id="TXS89413.1"/>
    </source>
</evidence>
<name>A0A5C8ZLQ5_9GAMM</name>
<sequence length="151" mass="16167">MQGNVVVHGADDEEGRALLVVSALHHCGKWLKENNVSVRFVAVAGNEVAAALNSLRFQTGLHAEVSSVCPVSNPDEVFPTAAIYVGVVTSSPDILSIPQAYRSTVSALTAVQFPDDTVLDASLLQNMALAYDPVLLSDRIKLEVQTRLKEP</sequence>
<proteinExistence type="predicted"/>
<accession>A0A5C8ZLQ5</accession>
<dbReference type="Proteomes" id="UP000321933">
    <property type="component" value="Unassembled WGS sequence"/>
</dbReference>
<dbReference type="AlphaFoldDB" id="A0A5C8ZLQ5"/>
<evidence type="ECO:0000313" key="2">
    <source>
        <dbReference type="Proteomes" id="UP000321933"/>
    </source>
</evidence>
<dbReference type="EMBL" id="VRYZ01000009">
    <property type="protein sequence ID" value="TXS89413.1"/>
    <property type="molecule type" value="Genomic_DNA"/>
</dbReference>
<dbReference type="RefSeq" id="WP_148065774.1">
    <property type="nucleotide sequence ID" value="NZ_VRYZ01000009.1"/>
</dbReference>
<comment type="caution">
    <text evidence="1">The sequence shown here is derived from an EMBL/GenBank/DDBJ whole genome shotgun (WGS) entry which is preliminary data.</text>
</comment>
<reference evidence="1 2" key="1">
    <citation type="submission" date="2019-08" db="EMBL/GenBank/DDBJ databases">
        <title>Parahaliea maris sp. nov., isolated from the surface seawater.</title>
        <authorList>
            <person name="Liu Y."/>
        </authorList>
    </citation>
    <scope>NUCLEOTIDE SEQUENCE [LARGE SCALE GENOMIC DNA]</scope>
    <source>
        <strain evidence="1 2">S2-26</strain>
    </source>
</reference>